<protein>
    <submittedName>
        <fullName evidence="1">Phosphotransferase</fullName>
    </submittedName>
</protein>
<dbReference type="InterPro" id="IPR011009">
    <property type="entry name" value="Kinase-like_dom_sf"/>
</dbReference>
<dbReference type="EMBL" id="JAZDWZ010000006">
    <property type="protein sequence ID" value="MEE3928421.1"/>
    <property type="molecule type" value="Genomic_DNA"/>
</dbReference>
<name>A0ABU7MLK7_9BACT</name>
<comment type="caution">
    <text evidence="1">The sequence shown here is derived from an EMBL/GenBank/DDBJ whole genome shotgun (WGS) entry which is preliminary data.</text>
</comment>
<evidence type="ECO:0000313" key="2">
    <source>
        <dbReference type="Proteomes" id="UP001344817"/>
    </source>
</evidence>
<dbReference type="Pfam" id="PF01633">
    <property type="entry name" value="Choline_kinase"/>
    <property type="match status" value="1"/>
</dbReference>
<organism evidence="1 2">
    <name type="scientific">Mycoplasmopsis ciconiae</name>
    <dbReference type="NCBI Taxonomy" id="561067"/>
    <lineage>
        <taxon>Bacteria</taxon>
        <taxon>Bacillati</taxon>
        <taxon>Mycoplasmatota</taxon>
        <taxon>Mycoplasmoidales</taxon>
        <taxon>Metamycoplasmataceae</taxon>
        <taxon>Mycoplasmopsis</taxon>
    </lineage>
</organism>
<dbReference type="Gene3D" id="3.90.1200.10">
    <property type="match status" value="1"/>
</dbReference>
<evidence type="ECO:0000313" key="1">
    <source>
        <dbReference type="EMBL" id="MEE3928421.1"/>
    </source>
</evidence>
<accession>A0ABU7MLK7</accession>
<dbReference type="InterPro" id="IPR052077">
    <property type="entry name" value="CcrZ_PhaseVar_Mediator"/>
</dbReference>
<proteinExistence type="predicted"/>
<dbReference type="RefSeq" id="WP_330500833.1">
    <property type="nucleotide sequence ID" value="NZ_JAZDWZ010000006.1"/>
</dbReference>
<sequence>MREKINIGFTNKSFKEDNLFIQEININEFNHKINYQILSKLNFVPKLLKNSSNEMIWEYIDGSDVELNQQNLKIIAQNVSTLHNSNLEFPQYNIDKRIKKYIEIIEKKNIDLPFIRQNYPLIEKITSECDKSTPNHNDLWTRNMIKKDQQIFIVDWEYATMNDKHFDLAYFICSSHLNEEQEKWFLQNYDDEIDYKQLLKQKLVVYYIVVLWVLAQDTKFFDETPYIQLFNQTKELIKRA</sequence>
<dbReference type="SUPFAM" id="SSF56112">
    <property type="entry name" value="Protein kinase-like (PK-like)"/>
    <property type="match status" value="1"/>
</dbReference>
<dbReference type="PANTHER" id="PTHR40086:SF1">
    <property type="entry name" value="CELL CYCLE REGULATOR CCRZ"/>
    <property type="match status" value="1"/>
</dbReference>
<dbReference type="PANTHER" id="PTHR40086">
    <property type="entry name" value="PHOSPHOTRANSFERASE YTMP-RELATED"/>
    <property type="match status" value="1"/>
</dbReference>
<reference evidence="1" key="1">
    <citation type="submission" date="2024-01" db="EMBL/GenBank/DDBJ databases">
        <title>Genome sequence of Mycoplasma ciconiae type strain DSM 25251.</title>
        <authorList>
            <person name="Spergser J."/>
        </authorList>
    </citation>
    <scope>NUCLEOTIDE SEQUENCE [LARGE SCALE GENOMIC DNA]</scope>
    <source>
        <strain evidence="1">DSM 25251</strain>
    </source>
</reference>
<gene>
    <name evidence="1" type="ORF">V2E24_02415</name>
</gene>
<keyword evidence="2" id="KW-1185">Reference proteome</keyword>
<dbReference type="Proteomes" id="UP001344817">
    <property type="component" value="Unassembled WGS sequence"/>
</dbReference>